<dbReference type="PANTHER" id="PTHR43852">
    <property type="entry name" value="NUCLEOTIDYLTRANSFERASE"/>
    <property type="match status" value="1"/>
</dbReference>
<accession>A0A5C7EWE5</accession>
<dbReference type="InParanoid" id="A0A5C7EWE5"/>
<evidence type="ECO:0000313" key="2">
    <source>
        <dbReference type="EMBL" id="TXF13325.1"/>
    </source>
</evidence>
<dbReference type="OrthoDB" id="9809323at2"/>
<dbReference type="Gene3D" id="3.30.460.10">
    <property type="entry name" value="Beta Polymerase, domain 2"/>
    <property type="match status" value="1"/>
</dbReference>
<dbReference type="SUPFAM" id="SSF81301">
    <property type="entry name" value="Nucleotidyltransferase"/>
    <property type="match status" value="1"/>
</dbReference>
<dbReference type="AlphaFoldDB" id="A0A5C7EWE5"/>
<reference evidence="2 3" key="1">
    <citation type="submission" date="2019-08" db="EMBL/GenBank/DDBJ databases">
        <title>Pelomicrobium methylotrophicum gen. nov., sp. nov. a moderately thermophilic, facultatively anaerobic, lithoautotrophic and methylotrophic bacterium isolated from a terrestrial mud volcano.</title>
        <authorList>
            <person name="Slobodkina G.B."/>
            <person name="Merkel A.Y."/>
            <person name="Slobodkin A.I."/>
        </authorList>
    </citation>
    <scope>NUCLEOTIDE SEQUENCE [LARGE SCALE GENOMIC DNA]</scope>
    <source>
        <strain evidence="2 3">SM250</strain>
    </source>
</reference>
<dbReference type="GO" id="GO:0016740">
    <property type="term" value="F:transferase activity"/>
    <property type="evidence" value="ECO:0007669"/>
    <property type="project" value="UniProtKB-KW"/>
</dbReference>
<dbReference type="EMBL" id="VPFL01000002">
    <property type="protein sequence ID" value="TXF13325.1"/>
    <property type="molecule type" value="Genomic_DNA"/>
</dbReference>
<organism evidence="2 3">
    <name type="scientific">Pelomicrobium methylotrophicum</name>
    <dbReference type="NCBI Taxonomy" id="2602750"/>
    <lineage>
        <taxon>Bacteria</taxon>
        <taxon>Pseudomonadati</taxon>
        <taxon>Pseudomonadota</taxon>
        <taxon>Hydrogenophilia</taxon>
        <taxon>Hydrogenophilia incertae sedis</taxon>
        <taxon>Pelomicrobium</taxon>
    </lineage>
</organism>
<sequence length="134" mass="15131">MDFETLKARIARVLSAFAEVRAAYLFGSAATGRSRADSDLDLGIVTGHPLGKRKLDLLTAFAREGLDRVDLVALSPADVVLRYEAVRPNCLIYARHDFDHGAFFSKAVREYFDFMPHLQRQRQALKQRLLHAQT</sequence>
<feature type="domain" description="Polymerase beta nucleotidyltransferase" evidence="1">
    <location>
        <begin position="10"/>
        <end position="96"/>
    </location>
</feature>
<dbReference type="NCBIfam" id="NF047752">
    <property type="entry name" value="MntA_antitoxin"/>
    <property type="match status" value="1"/>
</dbReference>
<dbReference type="InterPro" id="IPR052930">
    <property type="entry name" value="TA_antitoxin_MntA"/>
</dbReference>
<dbReference type="Proteomes" id="UP000321201">
    <property type="component" value="Unassembled WGS sequence"/>
</dbReference>
<keyword evidence="3" id="KW-1185">Reference proteome</keyword>
<dbReference type="InterPro" id="IPR041633">
    <property type="entry name" value="Polbeta"/>
</dbReference>
<evidence type="ECO:0000259" key="1">
    <source>
        <dbReference type="Pfam" id="PF18765"/>
    </source>
</evidence>
<dbReference type="InterPro" id="IPR043519">
    <property type="entry name" value="NT_sf"/>
</dbReference>
<dbReference type="PANTHER" id="PTHR43852:SF3">
    <property type="entry name" value="NUCLEOTIDYLTRANSFERASE"/>
    <property type="match status" value="1"/>
</dbReference>
<keyword evidence="2" id="KW-0808">Transferase</keyword>
<dbReference type="RefSeq" id="WP_147798499.1">
    <property type="nucleotide sequence ID" value="NZ_VPFL01000002.1"/>
</dbReference>
<protein>
    <submittedName>
        <fullName evidence="2">Nucleotidyltransferase domain-containing protein</fullName>
    </submittedName>
</protein>
<dbReference type="CDD" id="cd05403">
    <property type="entry name" value="NT_KNTase_like"/>
    <property type="match status" value="1"/>
</dbReference>
<gene>
    <name evidence="2" type="ORF">FR698_01955</name>
</gene>
<name>A0A5C7EWE5_9PROT</name>
<comment type="caution">
    <text evidence="2">The sequence shown here is derived from an EMBL/GenBank/DDBJ whole genome shotgun (WGS) entry which is preliminary data.</text>
</comment>
<dbReference type="Pfam" id="PF18765">
    <property type="entry name" value="Polbeta"/>
    <property type="match status" value="1"/>
</dbReference>
<evidence type="ECO:0000313" key="3">
    <source>
        <dbReference type="Proteomes" id="UP000321201"/>
    </source>
</evidence>
<proteinExistence type="predicted"/>